<reference evidence="1 3" key="1">
    <citation type="journal article" date="2008" name="Science">
        <title>The Physcomitrella genome reveals evolutionary insights into the conquest of land by plants.</title>
        <authorList>
            <person name="Rensing S."/>
            <person name="Lang D."/>
            <person name="Zimmer A."/>
            <person name="Terry A."/>
            <person name="Salamov A."/>
            <person name="Shapiro H."/>
            <person name="Nishiyama T."/>
            <person name="Perroud P.-F."/>
            <person name="Lindquist E."/>
            <person name="Kamisugi Y."/>
            <person name="Tanahashi T."/>
            <person name="Sakakibara K."/>
            <person name="Fujita T."/>
            <person name="Oishi K."/>
            <person name="Shin-I T."/>
            <person name="Kuroki Y."/>
            <person name="Toyoda A."/>
            <person name="Suzuki Y."/>
            <person name="Hashimoto A."/>
            <person name="Yamaguchi K."/>
            <person name="Sugano A."/>
            <person name="Kohara Y."/>
            <person name="Fujiyama A."/>
            <person name="Anterola A."/>
            <person name="Aoki S."/>
            <person name="Ashton N."/>
            <person name="Barbazuk W.B."/>
            <person name="Barker E."/>
            <person name="Bennetzen J."/>
            <person name="Bezanilla M."/>
            <person name="Blankenship R."/>
            <person name="Cho S.H."/>
            <person name="Dutcher S."/>
            <person name="Estelle M."/>
            <person name="Fawcett J.A."/>
            <person name="Gundlach H."/>
            <person name="Hanada K."/>
            <person name="Heyl A."/>
            <person name="Hicks K.A."/>
            <person name="Hugh J."/>
            <person name="Lohr M."/>
            <person name="Mayer K."/>
            <person name="Melkozernov A."/>
            <person name="Murata T."/>
            <person name="Nelson D."/>
            <person name="Pils B."/>
            <person name="Prigge M."/>
            <person name="Reiss B."/>
            <person name="Renner T."/>
            <person name="Rombauts S."/>
            <person name="Rushton P."/>
            <person name="Sanderfoot A."/>
            <person name="Schween G."/>
            <person name="Shiu S.-H."/>
            <person name="Stueber K."/>
            <person name="Theodoulou F.L."/>
            <person name="Tu H."/>
            <person name="Van de Peer Y."/>
            <person name="Verrier P.J."/>
            <person name="Waters E."/>
            <person name="Wood A."/>
            <person name="Yang L."/>
            <person name="Cove D."/>
            <person name="Cuming A."/>
            <person name="Hasebe M."/>
            <person name="Lucas S."/>
            <person name="Mishler D.B."/>
            <person name="Reski R."/>
            <person name="Grigoriev I."/>
            <person name="Quatrano R.S."/>
            <person name="Boore J.L."/>
        </authorList>
    </citation>
    <scope>NUCLEOTIDE SEQUENCE [LARGE SCALE GENOMIC DNA]</scope>
    <source>
        <strain evidence="2 3">cv. Gransden 2004</strain>
    </source>
</reference>
<dbReference type="AlphaFoldDB" id="A0A2K1KE33"/>
<gene>
    <name evidence="1" type="ORF">PHYPA_008415</name>
</gene>
<evidence type="ECO:0000313" key="1">
    <source>
        <dbReference type="EMBL" id="PNR52041.1"/>
    </source>
</evidence>
<keyword evidence="3" id="KW-1185">Reference proteome</keyword>
<accession>A0A2K1KE33</accession>
<organism evidence="1">
    <name type="scientific">Physcomitrium patens</name>
    <name type="common">Spreading-leaved earth moss</name>
    <name type="synonym">Physcomitrella patens</name>
    <dbReference type="NCBI Taxonomy" id="3218"/>
    <lineage>
        <taxon>Eukaryota</taxon>
        <taxon>Viridiplantae</taxon>
        <taxon>Streptophyta</taxon>
        <taxon>Embryophyta</taxon>
        <taxon>Bryophyta</taxon>
        <taxon>Bryophytina</taxon>
        <taxon>Bryopsida</taxon>
        <taxon>Funariidae</taxon>
        <taxon>Funariales</taxon>
        <taxon>Funariaceae</taxon>
        <taxon>Physcomitrium</taxon>
    </lineage>
</organism>
<dbReference type="EnsemblPlants" id="Pp3c6_2620V3.1">
    <property type="protein sequence ID" value="Pp3c6_2620V3.1"/>
    <property type="gene ID" value="Pp3c6_2620"/>
</dbReference>
<evidence type="ECO:0000313" key="3">
    <source>
        <dbReference type="Proteomes" id="UP000006727"/>
    </source>
</evidence>
<dbReference type="EMBL" id="ABEU02000006">
    <property type="protein sequence ID" value="PNR52041.1"/>
    <property type="molecule type" value="Genomic_DNA"/>
</dbReference>
<proteinExistence type="predicted"/>
<evidence type="ECO:0000313" key="2">
    <source>
        <dbReference type="EnsemblPlants" id="Pp3c6_2620V3.1"/>
    </source>
</evidence>
<name>A0A2K1KE33_PHYPA</name>
<dbReference type="InParanoid" id="A0A2K1KE33"/>
<reference evidence="1 3" key="2">
    <citation type="journal article" date="2018" name="Plant J.">
        <title>The Physcomitrella patens chromosome-scale assembly reveals moss genome structure and evolution.</title>
        <authorList>
            <person name="Lang D."/>
            <person name="Ullrich K.K."/>
            <person name="Murat F."/>
            <person name="Fuchs J."/>
            <person name="Jenkins J."/>
            <person name="Haas F.B."/>
            <person name="Piednoel M."/>
            <person name="Gundlach H."/>
            <person name="Van Bel M."/>
            <person name="Meyberg R."/>
            <person name="Vives C."/>
            <person name="Morata J."/>
            <person name="Symeonidi A."/>
            <person name="Hiss M."/>
            <person name="Muchero W."/>
            <person name="Kamisugi Y."/>
            <person name="Saleh O."/>
            <person name="Blanc G."/>
            <person name="Decker E.L."/>
            <person name="van Gessel N."/>
            <person name="Grimwood J."/>
            <person name="Hayes R.D."/>
            <person name="Graham S.W."/>
            <person name="Gunter L.E."/>
            <person name="McDaniel S.F."/>
            <person name="Hoernstein S.N.W."/>
            <person name="Larsson A."/>
            <person name="Li F.W."/>
            <person name="Perroud P.F."/>
            <person name="Phillips J."/>
            <person name="Ranjan P."/>
            <person name="Rokshar D.S."/>
            <person name="Rothfels C.J."/>
            <person name="Schneider L."/>
            <person name="Shu S."/>
            <person name="Stevenson D.W."/>
            <person name="Thummler F."/>
            <person name="Tillich M."/>
            <person name="Villarreal Aguilar J.C."/>
            <person name="Widiez T."/>
            <person name="Wong G.K."/>
            <person name="Wymore A."/>
            <person name="Zhang Y."/>
            <person name="Zimmer A.D."/>
            <person name="Quatrano R.S."/>
            <person name="Mayer K.F.X."/>
            <person name="Goodstein D."/>
            <person name="Casacuberta J.M."/>
            <person name="Vandepoele K."/>
            <person name="Reski R."/>
            <person name="Cuming A.C."/>
            <person name="Tuskan G.A."/>
            <person name="Maumus F."/>
            <person name="Salse J."/>
            <person name="Schmutz J."/>
            <person name="Rensing S.A."/>
        </authorList>
    </citation>
    <scope>NUCLEOTIDE SEQUENCE [LARGE SCALE GENOMIC DNA]</scope>
    <source>
        <strain evidence="2 3">cv. Gransden 2004</strain>
    </source>
</reference>
<dbReference type="Proteomes" id="UP000006727">
    <property type="component" value="Chromosome 6"/>
</dbReference>
<sequence>MGDFLVYEQCFKLWPSELFNILDSIHANSRLKDVEKTMDMTSAEFVDNSQVQPFKDGPRGGMWNVLVCFGNGTRMSKRVWKIREYLEIHEDGQSALKPLREMEYLNTSYIGHRHMNPVRAVYVTLEIHLTDEGCNHFKIHWLWFRGEVRTKI</sequence>
<reference evidence="2" key="3">
    <citation type="submission" date="2020-12" db="UniProtKB">
        <authorList>
            <consortium name="EnsemblPlants"/>
        </authorList>
    </citation>
    <scope>IDENTIFICATION</scope>
</reference>
<dbReference type="Gramene" id="Pp3c6_2620V3.1">
    <property type="protein sequence ID" value="Pp3c6_2620V3.1"/>
    <property type="gene ID" value="Pp3c6_2620"/>
</dbReference>
<protein>
    <submittedName>
        <fullName evidence="1 2">Uncharacterized protein</fullName>
    </submittedName>
</protein>